<sequence length="152" mass="17026">MILQLRPHCRSSQTLVFFCWLVEQQHGHRSIVQQQLNEYKGLRQQRPRGASVCVLYATLPPVTLLLETSWSFTPIALTRSGAAELTSWGICNLLANDRLDRLAHLPAERLLVAFRSHPRQPQSSLQRYSGKGISPGSSRATFAVPQSDSCQS</sequence>
<dbReference type="EMBL" id="HBUE01115857">
    <property type="protein sequence ID" value="CAG6490504.1"/>
    <property type="molecule type" value="Transcribed_RNA"/>
</dbReference>
<dbReference type="AlphaFoldDB" id="A0A8D8CD03"/>
<organism evidence="2">
    <name type="scientific">Culex pipiens</name>
    <name type="common">House mosquito</name>
    <dbReference type="NCBI Taxonomy" id="7175"/>
    <lineage>
        <taxon>Eukaryota</taxon>
        <taxon>Metazoa</taxon>
        <taxon>Ecdysozoa</taxon>
        <taxon>Arthropoda</taxon>
        <taxon>Hexapoda</taxon>
        <taxon>Insecta</taxon>
        <taxon>Pterygota</taxon>
        <taxon>Neoptera</taxon>
        <taxon>Endopterygota</taxon>
        <taxon>Diptera</taxon>
        <taxon>Nematocera</taxon>
        <taxon>Culicoidea</taxon>
        <taxon>Culicidae</taxon>
        <taxon>Culicinae</taxon>
        <taxon>Culicini</taxon>
        <taxon>Culex</taxon>
        <taxon>Culex</taxon>
    </lineage>
</organism>
<evidence type="ECO:0000256" key="1">
    <source>
        <dbReference type="SAM" id="MobiDB-lite"/>
    </source>
</evidence>
<accession>A0A8D8CD03</accession>
<protein>
    <submittedName>
        <fullName evidence="2">(northern house mosquito) hypothetical protein</fullName>
    </submittedName>
</protein>
<proteinExistence type="predicted"/>
<evidence type="ECO:0000313" key="2">
    <source>
        <dbReference type="EMBL" id="CAG6490504.1"/>
    </source>
</evidence>
<feature type="region of interest" description="Disordered" evidence="1">
    <location>
        <begin position="121"/>
        <end position="152"/>
    </location>
</feature>
<feature type="compositionally biased region" description="Polar residues" evidence="1">
    <location>
        <begin position="135"/>
        <end position="152"/>
    </location>
</feature>
<reference evidence="2" key="1">
    <citation type="submission" date="2021-05" db="EMBL/GenBank/DDBJ databases">
        <authorList>
            <person name="Alioto T."/>
            <person name="Alioto T."/>
            <person name="Gomez Garrido J."/>
        </authorList>
    </citation>
    <scope>NUCLEOTIDE SEQUENCE</scope>
</reference>
<name>A0A8D8CD03_CULPI</name>